<comment type="caution">
    <text evidence="1">The sequence shown here is derived from an EMBL/GenBank/DDBJ whole genome shotgun (WGS) entry which is preliminary data.</text>
</comment>
<dbReference type="Proteomes" id="UP000188613">
    <property type="component" value="Unassembled WGS sequence"/>
</dbReference>
<gene>
    <name evidence="1" type="ORF">BTO28_01480</name>
</gene>
<keyword evidence="2" id="KW-1185">Reference proteome</keyword>
<reference evidence="1 2" key="1">
    <citation type="submission" date="2016-12" db="EMBL/GenBank/DDBJ databases">
        <title>Domibacillus sp. SAB 38T whole genome sequencing.</title>
        <authorList>
            <person name="Verma A."/>
            <person name="Ojha A.K."/>
            <person name="Krishnamurthi S."/>
        </authorList>
    </citation>
    <scope>NUCLEOTIDE SEQUENCE [LARGE SCALE GENOMIC DNA]</scope>
    <source>
        <strain evidence="1 2">SAB 38</strain>
    </source>
</reference>
<sequence length="82" mass="9273">MLHVPFVQAAALKSTLSLFYQNLLFLFGIREVVNKGLKEGNAKALQLSAFCAKFKKLLYISGIYEIKTITVYTESFHWISAV</sequence>
<evidence type="ECO:0000313" key="2">
    <source>
        <dbReference type="Proteomes" id="UP000188613"/>
    </source>
</evidence>
<accession>A0A1V2ACM3</accession>
<dbReference type="EMBL" id="MSFI01000001">
    <property type="protein sequence ID" value="OMP68745.1"/>
    <property type="molecule type" value="Genomic_DNA"/>
</dbReference>
<organism evidence="1 2">
    <name type="scientific">Domibacillus epiphyticus</name>
    <dbReference type="NCBI Taxonomy" id="1714355"/>
    <lineage>
        <taxon>Bacteria</taxon>
        <taxon>Bacillati</taxon>
        <taxon>Bacillota</taxon>
        <taxon>Bacilli</taxon>
        <taxon>Bacillales</taxon>
        <taxon>Bacillaceae</taxon>
        <taxon>Domibacillus</taxon>
    </lineage>
</organism>
<evidence type="ECO:0000313" key="1">
    <source>
        <dbReference type="EMBL" id="OMP68745.1"/>
    </source>
</evidence>
<dbReference type="AlphaFoldDB" id="A0A1V2ACM3"/>
<name>A0A1V2ACM3_9BACI</name>
<protein>
    <submittedName>
        <fullName evidence="1">Uncharacterized protein</fullName>
    </submittedName>
</protein>
<proteinExistence type="predicted"/>